<dbReference type="PROSITE" id="PS01124">
    <property type="entry name" value="HTH_ARAC_FAMILY_2"/>
    <property type="match status" value="1"/>
</dbReference>
<dbReference type="InterPro" id="IPR018060">
    <property type="entry name" value="HTH_AraC"/>
</dbReference>
<evidence type="ECO:0000256" key="1">
    <source>
        <dbReference type="ARBA" id="ARBA00023125"/>
    </source>
</evidence>
<dbReference type="Proteomes" id="UP000256769">
    <property type="component" value="Unassembled WGS sequence"/>
</dbReference>
<dbReference type="Pfam" id="PF12833">
    <property type="entry name" value="HTH_18"/>
    <property type="match status" value="1"/>
</dbReference>
<dbReference type="PANTHER" id="PTHR43280:SF34">
    <property type="entry name" value="ARAC-FAMILY TRANSCRIPTIONAL REGULATOR"/>
    <property type="match status" value="1"/>
</dbReference>
<dbReference type="PANTHER" id="PTHR43280">
    <property type="entry name" value="ARAC-FAMILY TRANSCRIPTIONAL REGULATOR"/>
    <property type="match status" value="1"/>
</dbReference>
<sequence>MKRYQQFEPVLISDFSVSQWEHPEHNHNHYELILIRKGSGKHIVNGNPISYESGMVFLLGPEDCHHFETGEETHFTYIKFTDAYLYRKTGDHQKVIHDLEYLIKSRETHQTGFKLPDDELHTVRLIFNVIVALKDHILYNQDLIWYQLLTLSRILKRNMPELKTSGTQVRNLQAIFCYIHKNIYEPDLLRTRVMANHFNLAADYFGNYFKRNTGTTLRNYIHQYRNTLISHRMTSGKTSLKEIAAEFGLTDASHLMKIIQKK</sequence>
<evidence type="ECO:0000313" key="4">
    <source>
        <dbReference type="Proteomes" id="UP000256769"/>
    </source>
</evidence>
<reference evidence="3 4" key="1">
    <citation type="journal article" date="2007" name="Int. J. Syst. Evol. Microbiol.">
        <title>Chryseobacterium flavum sp. nov., isolated from polluted soil.</title>
        <authorList>
            <person name="Zhou Y."/>
            <person name="Dong J."/>
            <person name="Wang X."/>
            <person name="Huang X."/>
            <person name="Zhang K.Y."/>
            <person name="Zhang Y.Q."/>
            <person name="Guo Y.F."/>
            <person name="Lai R."/>
            <person name="Li W.J."/>
        </authorList>
    </citation>
    <scope>NUCLEOTIDE SEQUENCE [LARGE SCALE GENOMIC DNA]</scope>
    <source>
        <strain evidence="3 4">KCTC 12877</strain>
    </source>
</reference>
<dbReference type="GO" id="GO:0003700">
    <property type="term" value="F:DNA-binding transcription factor activity"/>
    <property type="evidence" value="ECO:0007669"/>
    <property type="project" value="InterPro"/>
</dbReference>
<dbReference type="Gene3D" id="1.10.10.60">
    <property type="entry name" value="Homeodomain-like"/>
    <property type="match status" value="1"/>
</dbReference>
<protein>
    <recommendedName>
        <fullName evidence="2">HTH araC/xylS-type domain-containing protein</fullName>
    </recommendedName>
</protein>
<evidence type="ECO:0000259" key="2">
    <source>
        <dbReference type="PROSITE" id="PS01124"/>
    </source>
</evidence>
<comment type="caution">
    <text evidence="3">The sequence shown here is derived from an EMBL/GenBank/DDBJ whole genome shotgun (WGS) entry which is preliminary data.</text>
</comment>
<dbReference type="Gene3D" id="2.60.120.10">
    <property type="entry name" value="Jelly Rolls"/>
    <property type="match status" value="1"/>
</dbReference>
<organism evidence="3 4">
    <name type="scientific">Chryseobacterium flavum</name>
    <dbReference type="NCBI Taxonomy" id="415851"/>
    <lineage>
        <taxon>Bacteria</taxon>
        <taxon>Pseudomonadati</taxon>
        <taxon>Bacteroidota</taxon>
        <taxon>Flavobacteriia</taxon>
        <taxon>Flavobacteriales</taxon>
        <taxon>Weeksellaceae</taxon>
        <taxon>Chryseobacterium group</taxon>
        <taxon>Chryseobacterium</taxon>
    </lineage>
</organism>
<keyword evidence="1" id="KW-0238">DNA-binding</keyword>
<dbReference type="RefSeq" id="WP_115959733.1">
    <property type="nucleotide sequence ID" value="NZ_CBCRVL010000030.1"/>
</dbReference>
<keyword evidence="4" id="KW-1185">Reference proteome</keyword>
<dbReference type="InterPro" id="IPR003313">
    <property type="entry name" value="AraC-bd"/>
</dbReference>
<dbReference type="EMBL" id="QNUE01000007">
    <property type="protein sequence ID" value="REC66893.1"/>
    <property type="molecule type" value="Genomic_DNA"/>
</dbReference>
<feature type="domain" description="HTH araC/xylS-type" evidence="2">
    <location>
        <begin position="173"/>
        <end position="262"/>
    </location>
</feature>
<dbReference type="InterPro" id="IPR037923">
    <property type="entry name" value="HTH-like"/>
</dbReference>
<dbReference type="SUPFAM" id="SSF51215">
    <property type="entry name" value="Regulatory protein AraC"/>
    <property type="match status" value="1"/>
</dbReference>
<proteinExistence type="predicted"/>
<dbReference type="AlphaFoldDB" id="A0A3D9CMC0"/>
<evidence type="ECO:0000313" key="3">
    <source>
        <dbReference type="EMBL" id="REC66893.1"/>
    </source>
</evidence>
<accession>A0A3D9CMC0</accession>
<dbReference type="InterPro" id="IPR014710">
    <property type="entry name" value="RmlC-like_jellyroll"/>
</dbReference>
<name>A0A3D9CMC0_9FLAO</name>
<gene>
    <name evidence="3" type="ORF">DRF59_11360</name>
</gene>
<dbReference type="OrthoDB" id="636258at2"/>
<dbReference type="Pfam" id="PF02311">
    <property type="entry name" value="AraC_binding"/>
    <property type="match status" value="1"/>
</dbReference>
<dbReference type="GO" id="GO:0043565">
    <property type="term" value="F:sequence-specific DNA binding"/>
    <property type="evidence" value="ECO:0007669"/>
    <property type="project" value="InterPro"/>
</dbReference>